<feature type="compositionally biased region" description="Low complexity" evidence="1">
    <location>
        <begin position="167"/>
        <end position="179"/>
    </location>
</feature>
<evidence type="ECO:0000313" key="4">
    <source>
        <dbReference type="Proteomes" id="UP000000763"/>
    </source>
</evidence>
<accession>Q10GL3</accession>
<dbReference type="PANTHER" id="PTHR24559">
    <property type="entry name" value="TRANSPOSON TY3-I GAG-POL POLYPROTEIN"/>
    <property type="match status" value="1"/>
</dbReference>
<dbReference type="InterPro" id="IPR043502">
    <property type="entry name" value="DNA/RNA_pol_sf"/>
</dbReference>
<name>Q10GL3_ORYSJ</name>
<evidence type="ECO:0000313" key="3">
    <source>
        <dbReference type="EMBL" id="AAR89045.1"/>
    </source>
</evidence>
<feature type="domain" description="Reverse transcriptase" evidence="2">
    <location>
        <begin position="583"/>
        <end position="647"/>
    </location>
</feature>
<keyword evidence="3" id="KW-0695">RNA-directed DNA polymerase</keyword>
<dbReference type="Pfam" id="PF00078">
    <property type="entry name" value="RVT_1"/>
    <property type="match status" value="1"/>
</dbReference>
<dbReference type="InterPro" id="IPR053134">
    <property type="entry name" value="RNA-dir_DNA_polymerase"/>
</dbReference>
<feature type="region of interest" description="Disordered" evidence="1">
    <location>
        <begin position="425"/>
        <end position="446"/>
    </location>
</feature>
<gene>
    <name evidence="3" type="ORF">OSJNBb0079B16.17</name>
</gene>
<evidence type="ECO:0000259" key="2">
    <source>
        <dbReference type="Pfam" id="PF00078"/>
    </source>
</evidence>
<dbReference type="CDD" id="cd01647">
    <property type="entry name" value="RT_LTR"/>
    <property type="match status" value="1"/>
</dbReference>
<dbReference type="InterPro" id="IPR043128">
    <property type="entry name" value="Rev_trsase/Diguanyl_cyclase"/>
</dbReference>
<dbReference type="EMBL" id="AC092780">
    <property type="protein sequence ID" value="AAR89045.1"/>
    <property type="molecule type" value="Genomic_DNA"/>
</dbReference>
<dbReference type="Proteomes" id="UP000000763">
    <property type="component" value="Chromosome 3"/>
</dbReference>
<reference evidence="4" key="1">
    <citation type="journal article" date="2005" name="Nature">
        <title>The map-based sequence of the rice genome.</title>
        <authorList>
            <consortium name="International rice genome sequencing project (IRGSP)"/>
            <person name="Matsumoto T."/>
            <person name="Wu J."/>
            <person name="Kanamori H."/>
            <person name="Katayose Y."/>
            <person name="Fujisawa M."/>
            <person name="Namiki N."/>
            <person name="Mizuno H."/>
            <person name="Yamamoto K."/>
            <person name="Antonio B.A."/>
            <person name="Baba T."/>
            <person name="Sakata K."/>
            <person name="Nagamura Y."/>
            <person name="Aoki H."/>
            <person name="Arikawa K."/>
            <person name="Arita K."/>
            <person name="Bito T."/>
            <person name="Chiden Y."/>
            <person name="Fujitsuka N."/>
            <person name="Fukunaka R."/>
            <person name="Hamada M."/>
            <person name="Harada C."/>
            <person name="Hayashi A."/>
            <person name="Hijishita S."/>
            <person name="Honda M."/>
            <person name="Hosokawa S."/>
            <person name="Ichikawa Y."/>
            <person name="Idonuma A."/>
            <person name="Iijima M."/>
            <person name="Ikeda M."/>
            <person name="Ikeno M."/>
            <person name="Ito K."/>
            <person name="Ito S."/>
            <person name="Ito T."/>
            <person name="Ito Y."/>
            <person name="Ito Y."/>
            <person name="Iwabuchi A."/>
            <person name="Kamiya K."/>
            <person name="Karasawa W."/>
            <person name="Kurita K."/>
            <person name="Katagiri S."/>
            <person name="Kikuta A."/>
            <person name="Kobayashi H."/>
            <person name="Kobayashi N."/>
            <person name="Machita K."/>
            <person name="Maehara T."/>
            <person name="Masukawa M."/>
            <person name="Mizubayashi T."/>
            <person name="Mukai Y."/>
            <person name="Nagasaki H."/>
            <person name="Nagata Y."/>
            <person name="Naito S."/>
            <person name="Nakashima M."/>
            <person name="Nakama Y."/>
            <person name="Nakamichi Y."/>
            <person name="Nakamura M."/>
            <person name="Meguro A."/>
            <person name="Negishi M."/>
            <person name="Ohta I."/>
            <person name="Ohta T."/>
            <person name="Okamoto M."/>
            <person name="Ono N."/>
            <person name="Saji S."/>
            <person name="Sakaguchi M."/>
            <person name="Sakai K."/>
            <person name="Shibata M."/>
            <person name="Shimokawa T."/>
            <person name="Song J."/>
            <person name="Takazaki Y."/>
            <person name="Terasawa K."/>
            <person name="Tsugane M."/>
            <person name="Tsuji K."/>
            <person name="Ueda S."/>
            <person name="Waki K."/>
            <person name="Yamagata H."/>
            <person name="Yamamoto M."/>
            <person name="Yamamoto S."/>
            <person name="Yamane H."/>
            <person name="Yoshiki S."/>
            <person name="Yoshihara R."/>
            <person name="Yukawa K."/>
            <person name="Zhong H."/>
            <person name="Yano M."/>
            <person name="Yuan Q."/>
            <person name="Ouyang S."/>
            <person name="Liu J."/>
            <person name="Jones K.M."/>
            <person name="Gansberger K."/>
            <person name="Moffat K."/>
            <person name="Hill J."/>
            <person name="Bera J."/>
            <person name="Fadrosh D."/>
            <person name="Jin S."/>
            <person name="Johri S."/>
            <person name="Kim M."/>
            <person name="Overton L."/>
            <person name="Reardon M."/>
            <person name="Tsitrin T."/>
            <person name="Vuong H."/>
            <person name="Weaver B."/>
            <person name="Ciecko A."/>
            <person name="Tallon L."/>
            <person name="Jackson J."/>
            <person name="Pai G."/>
            <person name="Aken S.V."/>
            <person name="Utterback T."/>
            <person name="Reidmuller S."/>
            <person name="Feldblyum T."/>
            <person name="Hsiao J."/>
            <person name="Zismann V."/>
            <person name="Iobst S."/>
            <person name="de Vazeille A.R."/>
            <person name="Buell C.R."/>
            <person name="Ying K."/>
            <person name="Li Y."/>
            <person name="Lu T."/>
            <person name="Huang Y."/>
            <person name="Zhao Q."/>
            <person name="Feng Q."/>
            <person name="Zhang L."/>
            <person name="Zhu J."/>
            <person name="Weng Q."/>
            <person name="Mu J."/>
            <person name="Lu Y."/>
            <person name="Fan D."/>
            <person name="Liu Y."/>
            <person name="Guan J."/>
            <person name="Zhang Y."/>
            <person name="Yu S."/>
            <person name="Liu X."/>
            <person name="Zhang Y."/>
            <person name="Hong G."/>
            <person name="Han B."/>
            <person name="Choisne N."/>
            <person name="Demange N."/>
            <person name="Orjeda G."/>
            <person name="Samain S."/>
            <person name="Cattolico L."/>
            <person name="Pelletier E."/>
            <person name="Couloux A."/>
            <person name="Segurens B."/>
            <person name="Wincker P."/>
            <person name="D'Hont A."/>
            <person name="Scarpelli C."/>
            <person name="Weissenbach J."/>
            <person name="Salanoubat M."/>
            <person name="Quetier F."/>
            <person name="Yu Y."/>
            <person name="Kim H.R."/>
            <person name="Rambo T."/>
            <person name="Currie J."/>
            <person name="Collura K."/>
            <person name="Luo M."/>
            <person name="Yang T."/>
            <person name="Ammiraju J.S.S."/>
            <person name="Engler F."/>
            <person name="Soderlund C."/>
            <person name="Wing R.A."/>
            <person name="Palmer L.E."/>
            <person name="de la Bastide M."/>
            <person name="Spiegel L."/>
            <person name="Nascimento L."/>
            <person name="Zutavern T."/>
            <person name="O'Shaughnessy A."/>
            <person name="Dike S."/>
            <person name="Dedhia N."/>
            <person name="Preston R."/>
            <person name="Balija V."/>
            <person name="McCombie W.R."/>
            <person name="Chow T."/>
            <person name="Chen H."/>
            <person name="Chung M."/>
            <person name="Chen C."/>
            <person name="Shaw J."/>
            <person name="Wu H."/>
            <person name="Hsiao K."/>
            <person name="Chao Y."/>
            <person name="Chu M."/>
            <person name="Cheng C."/>
            <person name="Hour A."/>
            <person name="Lee P."/>
            <person name="Lin S."/>
            <person name="Lin Y."/>
            <person name="Liou J."/>
            <person name="Liu S."/>
            <person name="Hsing Y."/>
            <person name="Raghuvanshi S."/>
            <person name="Mohanty A."/>
            <person name="Bharti A.K."/>
            <person name="Gaur A."/>
            <person name="Gupta V."/>
            <person name="Kumar D."/>
            <person name="Ravi V."/>
            <person name="Vij S."/>
            <person name="Kapur A."/>
            <person name="Khurana P."/>
            <person name="Khurana P."/>
            <person name="Khurana J.P."/>
            <person name="Tyagi A.K."/>
            <person name="Gaikwad K."/>
            <person name="Singh A."/>
            <person name="Dalal V."/>
            <person name="Srivastava S."/>
            <person name="Dixit A."/>
            <person name="Pal A.K."/>
            <person name="Ghazi I.A."/>
            <person name="Yadav M."/>
            <person name="Pandit A."/>
            <person name="Bhargava A."/>
            <person name="Sureshbabu K."/>
            <person name="Batra K."/>
            <person name="Sharma T.R."/>
            <person name="Mohapatra T."/>
            <person name="Singh N.K."/>
            <person name="Messing J."/>
            <person name="Nelson A.B."/>
            <person name="Fuks G."/>
            <person name="Kavchok S."/>
            <person name="Keizer G."/>
            <person name="Linton E."/>
            <person name="Llaca V."/>
            <person name="Song R."/>
            <person name="Tanyolac B."/>
            <person name="Young S."/>
            <person name="Ho-Il K."/>
            <person name="Hahn J.H."/>
            <person name="Sangsakoo G."/>
            <person name="Vanavichit A."/>
            <person name="de Mattos Luiz.A.T."/>
            <person name="Zimmer P.D."/>
            <person name="Malone G."/>
            <person name="Dellagostin O."/>
            <person name="de Oliveira A.C."/>
            <person name="Bevan M."/>
            <person name="Bancroft I."/>
            <person name="Minx P."/>
            <person name="Cordum H."/>
            <person name="Wilson R."/>
            <person name="Cheng Z."/>
            <person name="Jin W."/>
            <person name="Jiang J."/>
            <person name="Leong S.A."/>
            <person name="Iwama H."/>
            <person name="Gojobori T."/>
            <person name="Itoh T."/>
            <person name="Niimura Y."/>
            <person name="Fujii Y."/>
            <person name="Habara T."/>
            <person name="Sakai H."/>
            <person name="Sato Y."/>
            <person name="Wilson G."/>
            <person name="Kumar K."/>
            <person name="McCouch S."/>
            <person name="Juretic N."/>
            <person name="Hoen D."/>
            <person name="Wright S."/>
            <person name="Bruskiewich R."/>
            <person name="Bureau T."/>
            <person name="Miyao A."/>
            <person name="Hirochika H."/>
            <person name="Nishikawa T."/>
            <person name="Kadowaki K."/>
            <person name="Sugiura M."/>
            <person name="Burr B."/>
            <person name="Sasaki T."/>
        </authorList>
    </citation>
    <scope>NUCLEOTIDE SEQUENCE [LARGE SCALE GENOMIC DNA]</scope>
    <source>
        <strain evidence="4">cv. Nipponbare</strain>
    </source>
</reference>
<keyword evidence="3" id="KW-0548">Nucleotidyltransferase</keyword>
<dbReference type="PANTHER" id="PTHR24559:SF444">
    <property type="entry name" value="REVERSE TRANSCRIPTASE DOMAIN-CONTAINING PROTEIN"/>
    <property type="match status" value="1"/>
</dbReference>
<proteinExistence type="predicted"/>
<sequence>MARTLRGAAVGNLGQWAKARSSNIAVTEAFGGLIGAYHGGVFDWDEIVTRMRVIDLPIGPEVMRQLGKEKNEKESLGAAWARFSLLTQSDPDLSLPDHVLLQHFQYGLDKESAENLDISAGGSFAHKTTVEGRELLDLILENDSFGRSEAIPEVEIIHEEPLHVGSEPDSTAESSSQSQEPEEEQIHPTEIPFQFEEDFFEDYGNTSNYSCEKRPLTRVHSNDPLNKAMLKKTVKKLTTIMSNEWLREGELSSESIQIRCPSSTIMCLIGGNLVRALYNPSVGANIMSATFAFDCLGDRLLEPTVKTFRISTNSTIEGLGIISGVPVWHKSVQVILDFHIFDISDLEKPIEKLIGQPIEKLLDVPETGVLNLKVGRIATSVPVFQSTNSLTEPLPVPEPIEEVMAISPLEPPESIFDESIEEFNEGEDETGEPMDQPKTDLSSRAPIELKPLPSGLRYAFLNGDAESPVIISDKLSEREMTRLIAVLEKHRAAFGYSLQDLKGIRLSLCTHRIPLEPFCTPSREPQRRLNNAMREVVKKEVLKLLHAGIIYPVPYSEWVSPVQVVPKKGGMTVVENSNNELIPQRTVTGWRMCFDYRKLNKATKKDHFPLPFIDEMLERLANHSFFCFLDGYSGYHQIPIHPDDQTGTCEPPTTSLQWRVGRKRWSPRSLPPDLVEERINGLMGMKPPVSTSCSLRLYGHRRTGSGRRARCHYRY</sequence>
<feature type="region of interest" description="Disordered" evidence="1">
    <location>
        <begin position="161"/>
        <end position="186"/>
    </location>
</feature>
<reference evidence="4" key="2">
    <citation type="journal article" date="2008" name="Nucleic Acids Res.">
        <title>The rice annotation project database (RAP-DB): 2008 update.</title>
        <authorList>
            <consortium name="The rice annotation project (RAP)"/>
        </authorList>
    </citation>
    <scope>GENOME REANNOTATION</scope>
    <source>
        <strain evidence="4">cv. Nipponbare</strain>
    </source>
</reference>
<protein>
    <submittedName>
        <fullName evidence="3">Reverse transcriptase</fullName>
    </submittedName>
</protein>
<dbReference type="AlphaFoldDB" id="Q10GL3"/>
<evidence type="ECO:0000256" key="1">
    <source>
        <dbReference type="SAM" id="MobiDB-lite"/>
    </source>
</evidence>
<dbReference type="Gene3D" id="3.10.10.10">
    <property type="entry name" value="HIV Type 1 Reverse Transcriptase, subunit A, domain 1"/>
    <property type="match status" value="1"/>
</dbReference>
<dbReference type="GO" id="GO:0003964">
    <property type="term" value="F:RNA-directed DNA polymerase activity"/>
    <property type="evidence" value="ECO:0007669"/>
    <property type="project" value="UniProtKB-KW"/>
</dbReference>
<organism evidence="3 4">
    <name type="scientific">Oryza sativa subsp. japonica</name>
    <name type="common">Rice</name>
    <dbReference type="NCBI Taxonomy" id="39947"/>
    <lineage>
        <taxon>Eukaryota</taxon>
        <taxon>Viridiplantae</taxon>
        <taxon>Streptophyta</taxon>
        <taxon>Embryophyta</taxon>
        <taxon>Tracheophyta</taxon>
        <taxon>Spermatophyta</taxon>
        <taxon>Magnoliopsida</taxon>
        <taxon>Liliopsida</taxon>
        <taxon>Poales</taxon>
        <taxon>Poaceae</taxon>
        <taxon>BOP clade</taxon>
        <taxon>Oryzoideae</taxon>
        <taxon>Oryzeae</taxon>
        <taxon>Oryzinae</taxon>
        <taxon>Oryza</taxon>
        <taxon>Oryza sativa</taxon>
    </lineage>
</organism>
<dbReference type="SUPFAM" id="SSF56672">
    <property type="entry name" value="DNA/RNA polymerases"/>
    <property type="match status" value="1"/>
</dbReference>
<keyword evidence="3" id="KW-0808">Transferase</keyword>
<dbReference type="InterPro" id="IPR000477">
    <property type="entry name" value="RT_dom"/>
</dbReference>
<dbReference type="Gene3D" id="3.30.70.270">
    <property type="match status" value="1"/>
</dbReference>